<keyword evidence="1" id="KW-0175">Coiled coil</keyword>
<organism evidence="2 3">
    <name type="scientific">Gnathostoma spinigerum</name>
    <dbReference type="NCBI Taxonomy" id="75299"/>
    <lineage>
        <taxon>Eukaryota</taxon>
        <taxon>Metazoa</taxon>
        <taxon>Ecdysozoa</taxon>
        <taxon>Nematoda</taxon>
        <taxon>Chromadorea</taxon>
        <taxon>Rhabditida</taxon>
        <taxon>Spirurina</taxon>
        <taxon>Gnathostomatomorpha</taxon>
        <taxon>Gnathostomatoidea</taxon>
        <taxon>Gnathostomatidae</taxon>
        <taxon>Gnathostoma</taxon>
    </lineage>
</organism>
<reference evidence="2 3" key="1">
    <citation type="submission" date="2024-08" db="EMBL/GenBank/DDBJ databases">
        <title>Gnathostoma spinigerum genome.</title>
        <authorList>
            <person name="Gonzalez-Bertolin B."/>
            <person name="Monzon S."/>
            <person name="Zaballos A."/>
            <person name="Jimenez P."/>
            <person name="Dekumyoy P."/>
            <person name="Varona S."/>
            <person name="Cuesta I."/>
            <person name="Sumanam S."/>
            <person name="Adisakwattana P."/>
            <person name="Gasser R.B."/>
            <person name="Hernandez-Gonzalez A."/>
            <person name="Young N.D."/>
            <person name="Perteguer M.J."/>
        </authorList>
    </citation>
    <scope>NUCLEOTIDE SEQUENCE [LARGE SCALE GENOMIC DNA]</scope>
    <source>
        <strain evidence="2">AL3</strain>
        <tissue evidence="2">Liver</tissue>
    </source>
</reference>
<evidence type="ECO:0000256" key="1">
    <source>
        <dbReference type="SAM" id="Coils"/>
    </source>
</evidence>
<dbReference type="EMBL" id="JBGFUD010000454">
    <property type="protein sequence ID" value="MFH4974555.1"/>
    <property type="molecule type" value="Genomic_DNA"/>
</dbReference>
<evidence type="ECO:0000313" key="3">
    <source>
        <dbReference type="Proteomes" id="UP001608902"/>
    </source>
</evidence>
<proteinExistence type="predicted"/>
<gene>
    <name evidence="2" type="ORF">AB6A40_001264</name>
</gene>
<protein>
    <submittedName>
        <fullName evidence="2">Uncharacterized protein</fullName>
    </submittedName>
</protein>
<feature type="coiled-coil region" evidence="1">
    <location>
        <begin position="118"/>
        <end position="163"/>
    </location>
</feature>
<evidence type="ECO:0000313" key="2">
    <source>
        <dbReference type="EMBL" id="MFH4974555.1"/>
    </source>
</evidence>
<dbReference type="Proteomes" id="UP001608902">
    <property type="component" value="Unassembled WGS sequence"/>
</dbReference>
<name>A0ABD6E3T1_9BILA</name>
<dbReference type="AlphaFoldDB" id="A0ABD6E3T1"/>
<keyword evidence="3" id="KW-1185">Reference proteome</keyword>
<comment type="caution">
    <text evidence="2">The sequence shown here is derived from an EMBL/GenBank/DDBJ whole genome shotgun (WGS) entry which is preliminary data.</text>
</comment>
<sequence>MRSGRKTRRAMRYFLVGAGREVLRKRREEVLASKYGRRPRPVSRRARRRARLKARRQEMQRRRKAAHVAASYESSGVLQVSVAPQTYDGASNRTVVMGASLANEDSHMDSRLYQQADVAAELAQLRELTRTLEAEKVELWEGNNTLVAENAELRVQIDRLKQEIFESGIVQRNLHHQTLFLSHRNAELSAERDYAMYNSWVIHGQLEALKTGLMERERENDVKNIISVFPPVPI</sequence>
<accession>A0ABD6E3T1</accession>